<keyword evidence="4 5" id="KW-0418">Kinase</keyword>
<protein>
    <recommendedName>
        <fullName evidence="5">Uridine kinase</fullName>
        <ecNumber evidence="5">2.7.1.48</ecNumber>
    </recommendedName>
</protein>
<dbReference type="Pfam" id="PF00485">
    <property type="entry name" value="PRK"/>
    <property type="match status" value="1"/>
</dbReference>
<evidence type="ECO:0000256" key="1">
    <source>
        <dbReference type="ARBA" id="ARBA00004690"/>
    </source>
</evidence>
<dbReference type="GO" id="GO:0005524">
    <property type="term" value="F:ATP binding"/>
    <property type="evidence" value="ECO:0007669"/>
    <property type="project" value="UniProtKB-KW"/>
</dbReference>
<dbReference type="Gene3D" id="3.40.50.300">
    <property type="entry name" value="P-loop containing nucleotide triphosphate hydrolases"/>
    <property type="match status" value="1"/>
</dbReference>
<dbReference type="UniPathway" id="UPA00574">
    <property type="reaction ID" value="UER00637"/>
</dbReference>
<dbReference type="EMBL" id="HBHQ01002127">
    <property type="protein sequence ID" value="CAD9809520.1"/>
    <property type="molecule type" value="Transcribed_RNA"/>
</dbReference>
<proteinExistence type="inferred from homology"/>
<dbReference type="UniPathway" id="UPA00579">
    <property type="reaction ID" value="UER00640"/>
</dbReference>
<evidence type="ECO:0000256" key="4">
    <source>
        <dbReference type="ARBA" id="ARBA00022777"/>
    </source>
</evidence>
<dbReference type="SUPFAM" id="SSF52540">
    <property type="entry name" value="P-loop containing nucleoside triphosphate hydrolases"/>
    <property type="match status" value="1"/>
</dbReference>
<dbReference type="NCBIfam" id="NF004018">
    <property type="entry name" value="PRK05480.1"/>
    <property type="match status" value="1"/>
</dbReference>
<comment type="catalytic activity">
    <reaction evidence="5">
        <text>uridine + ATP = UMP + ADP + H(+)</text>
        <dbReference type="Rhea" id="RHEA:16825"/>
        <dbReference type="ChEBI" id="CHEBI:15378"/>
        <dbReference type="ChEBI" id="CHEBI:16704"/>
        <dbReference type="ChEBI" id="CHEBI:30616"/>
        <dbReference type="ChEBI" id="CHEBI:57865"/>
        <dbReference type="ChEBI" id="CHEBI:456216"/>
        <dbReference type="EC" id="2.7.1.48"/>
    </reaction>
</comment>
<feature type="domain" description="Phosphoribulokinase/uridine kinase" evidence="6">
    <location>
        <begin position="9"/>
        <end position="188"/>
    </location>
</feature>
<dbReference type="PRINTS" id="PR00988">
    <property type="entry name" value="URIDINKINASE"/>
</dbReference>
<dbReference type="EC" id="2.7.1.48" evidence="5"/>
<dbReference type="InterPro" id="IPR006083">
    <property type="entry name" value="PRK/URK"/>
</dbReference>
<dbReference type="GO" id="GO:0044211">
    <property type="term" value="P:CTP salvage"/>
    <property type="evidence" value="ECO:0007669"/>
    <property type="project" value="UniProtKB-UniPathway"/>
</dbReference>
<reference evidence="7" key="1">
    <citation type="submission" date="2021-01" db="EMBL/GenBank/DDBJ databases">
        <authorList>
            <person name="Corre E."/>
            <person name="Pelletier E."/>
            <person name="Niang G."/>
            <person name="Scheremetjew M."/>
            <person name="Finn R."/>
            <person name="Kale V."/>
            <person name="Holt S."/>
            <person name="Cochrane G."/>
            <person name="Meng A."/>
            <person name="Brown T."/>
            <person name="Cohen L."/>
        </authorList>
    </citation>
    <scope>NUCLEOTIDE SEQUENCE</scope>
    <source>
        <strain evidence="7">CCMP2084</strain>
    </source>
</reference>
<evidence type="ECO:0000259" key="6">
    <source>
        <dbReference type="Pfam" id="PF00485"/>
    </source>
</evidence>
<dbReference type="GO" id="GO:0004849">
    <property type="term" value="F:uridine kinase activity"/>
    <property type="evidence" value="ECO:0007669"/>
    <property type="project" value="UniProtKB-EC"/>
</dbReference>
<comment type="catalytic activity">
    <reaction evidence="5">
        <text>cytidine + ATP = CMP + ADP + H(+)</text>
        <dbReference type="Rhea" id="RHEA:24674"/>
        <dbReference type="ChEBI" id="CHEBI:15378"/>
        <dbReference type="ChEBI" id="CHEBI:17562"/>
        <dbReference type="ChEBI" id="CHEBI:30616"/>
        <dbReference type="ChEBI" id="CHEBI:60377"/>
        <dbReference type="ChEBI" id="CHEBI:456216"/>
        <dbReference type="EC" id="2.7.1.48"/>
    </reaction>
</comment>
<dbReference type="NCBIfam" id="TIGR00235">
    <property type="entry name" value="udk"/>
    <property type="match status" value="1"/>
</dbReference>
<evidence type="ECO:0000256" key="3">
    <source>
        <dbReference type="ARBA" id="ARBA00022741"/>
    </source>
</evidence>
<dbReference type="GO" id="GO:0044206">
    <property type="term" value="P:UMP salvage"/>
    <property type="evidence" value="ECO:0007669"/>
    <property type="project" value="UniProtKB-UniPathway"/>
</dbReference>
<evidence type="ECO:0000313" key="7">
    <source>
        <dbReference type="EMBL" id="CAD9809520.1"/>
    </source>
</evidence>
<dbReference type="PANTHER" id="PTHR10285">
    <property type="entry name" value="URIDINE KINASE"/>
    <property type="match status" value="1"/>
</dbReference>
<keyword evidence="2 5" id="KW-0808">Transferase</keyword>
<comment type="pathway">
    <text evidence="5">Pyrimidine metabolism; CTP biosynthesis via salvage pathway; CTP from cytidine: step 1/3.</text>
</comment>
<keyword evidence="3 5" id="KW-0547">Nucleotide-binding</keyword>
<dbReference type="AlphaFoldDB" id="A0A7S2XJE7"/>
<organism evidence="7">
    <name type="scientific">Attheya septentrionalis</name>
    <dbReference type="NCBI Taxonomy" id="420275"/>
    <lineage>
        <taxon>Eukaryota</taxon>
        <taxon>Sar</taxon>
        <taxon>Stramenopiles</taxon>
        <taxon>Ochrophyta</taxon>
        <taxon>Bacillariophyta</taxon>
        <taxon>Coscinodiscophyceae</taxon>
        <taxon>Chaetocerotophycidae</taxon>
        <taxon>Chaetocerotales</taxon>
        <taxon>Attheyaceae</taxon>
        <taxon>Attheya</taxon>
    </lineage>
</organism>
<evidence type="ECO:0000256" key="5">
    <source>
        <dbReference type="RuleBase" id="RU003825"/>
    </source>
</evidence>
<accession>A0A7S2XJE7</accession>
<comment type="similarity">
    <text evidence="5">Belongs to the uridine kinase family.</text>
</comment>
<keyword evidence="5" id="KW-0067">ATP-binding</keyword>
<sequence length="211" mass="23253">MTSRPPVAIGIAGGTGAGKTTLARTLLEALGDDTNVAYLSHDSYYKDITHLTIDERAATNFDHPHSLDTELLVQNVRDLKAGRSVEVPNYDFATHARQSSVTVVEPRPIIMVEGILIFSEPELVKELDIKVYVDADPDTRLMRRISRDIKERGREVSDVMQQYATTVRPMHDAFVEPSKLQADLIVHSAGIGTSVALNVLKNHLKVEAGLL</sequence>
<evidence type="ECO:0000256" key="2">
    <source>
        <dbReference type="ARBA" id="ARBA00022679"/>
    </source>
</evidence>
<comment type="pathway">
    <text evidence="1 5">Pyrimidine metabolism; UMP biosynthesis via salvage pathway; UMP from uridine: step 1/1.</text>
</comment>
<gene>
    <name evidence="7" type="ORF">ASEP1449_LOCUS1343</name>
</gene>
<dbReference type="InterPro" id="IPR027417">
    <property type="entry name" value="P-loop_NTPase"/>
</dbReference>
<name>A0A7S2XJE7_9STRA</name>
<dbReference type="CDD" id="cd02023">
    <property type="entry name" value="UMPK"/>
    <property type="match status" value="1"/>
</dbReference>
<dbReference type="InterPro" id="IPR000764">
    <property type="entry name" value="Uridine_kinase-like"/>
</dbReference>